<name>A0A482MM29_9CAUD</name>
<evidence type="ECO:0000313" key="1">
    <source>
        <dbReference type="EMBL" id="QBQ74566.1"/>
    </source>
</evidence>
<organism evidence="1 2">
    <name type="scientific">Burkholderia phage BcepSauron</name>
    <dbReference type="NCBI Taxonomy" id="2530033"/>
    <lineage>
        <taxon>Viruses</taxon>
        <taxon>Duplodnaviria</taxon>
        <taxon>Heunggongvirae</taxon>
        <taxon>Uroviricota</taxon>
        <taxon>Caudoviricetes</taxon>
        <taxon>Sarumanvirus</taxon>
        <taxon>Sarumanvirus bcepsauron</taxon>
    </lineage>
</organism>
<proteinExistence type="predicted"/>
<dbReference type="EMBL" id="MK552141">
    <property type="protein sequence ID" value="QBQ74566.1"/>
    <property type="molecule type" value="Genomic_DNA"/>
</dbReference>
<accession>A0A482MM29</accession>
<gene>
    <name evidence="1" type="ORF">BcepSauron_186</name>
</gene>
<sequence>MGIKRLSLSDLDAQPIGPVWCVNSAASSKYELSGNVVLDIPQANGAKSDPLVIRQTWLPMDAAARFGRKRVLESTQFRTAVINGLITLIDEATAARMMNQEGAVEEERRLLNADKHVKDQGAPKSINQSALEIRGEDNTILTDDVEVFGADDGYSTVNVAKAAQAGLELDENGLKASFSMWADRLRNETDIGALNAIRARAKFSRREVRYLAKILQDKPKTSAQLQARIARYAEKDAAKGK</sequence>
<protein>
    <submittedName>
        <fullName evidence="1">Uncharacterized protein</fullName>
    </submittedName>
</protein>
<reference evidence="1 2" key="1">
    <citation type="submission" date="2019-02" db="EMBL/GenBank/DDBJ databases">
        <title>Complete genome sequence of Burkholderia cenocepacia phage BcepSauron.</title>
        <authorList>
            <person name="Park K."/>
            <person name="Gonzalez C."/>
            <person name="Liu M."/>
            <person name="Gill J."/>
        </authorList>
    </citation>
    <scope>NUCLEOTIDE SEQUENCE [LARGE SCALE GENOMIC DNA]</scope>
</reference>
<keyword evidence="2" id="KW-1185">Reference proteome</keyword>
<evidence type="ECO:0000313" key="2">
    <source>
        <dbReference type="Proteomes" id="UP000301424"/>
    </source>
</evidence>
<dbReference type="Proteomes" id="UP000301424">
    <property type="component" value="Segment"/>
</dbReference>